<accession>A0ABV5BZQ4</accession>
<dbReference type="Proteomes" id="UP001580430">
    <property type="component" value="Unassembled WGS sequence"/>
</dbReference>
<organism evidence="1 2">
    <name type="scientific">Paenibacillus medicaginis</name>
    <dbReference type="NCBI Taxonomy" id="1470560"/>
    <lineage>
        <taxon>Bacteria</taxon>
        <taxon>Bacillati</taxon>
        <taxon>Bacillota</taxon>
        <taxon>Bacilli</taxon>
        <taxon>Bacillales</taxon>
        <taxon>Paenibacillaceae</taxon>
        <taxon>Paenibacillus</taxon>
    </lineage>
</organism>
<keyword evidence="2" id="KW-1185">Reference proteome</keyword>
<evidence type="ECO:0000313" key="1">
    <source>
        <dbReference type="EMBL" id="MFB5760759.1"/>
    </source>
</evidence>
<sequence>MNLKQKEKLMYPLFNDQFFEKFIQYLPELTEIAAQRRTNGLVKPKEAAGTKK</sequence>
<protein>
    <submittedName>
        <fullName evidence="1">Uncharacterized protein</fullName>
    </submittedName>
</protein>
<name>A0ABV5BZQ4_9BACL</name>
<comment type="caution">
    <text evidence="1">The sequence shown here is derived from an EMBL/GenBank/DDBJ whole genome shotgun (WGS) entry which is preliminary data.</text>
</comment>
<evidence type="ECO:0000313" key="2">
    <source>
        <dbReference type="Proteomes" id="UP001580430"/>
    </source>
</evidence>
<reference evidence="1 2" key="1">
    <citation type="submission" date="2024-09" db="EMBL/GenBank/DDBJ databases">
        <title>Paenibacillus zeirhizospherea sp. nov., isolated from surface of the maize (Zea mays) roots in a horticulture field, Hungary.</title>
        <authorList>
            <person name="Marton D."/>
            <person name="Farkas M."/>
            <person name="Bedics A."/>
            <person name="Toth E."/>
            <person name="Tancsics A."/>
            <person name="Boka K."/>
            <person name="Marati G."/>
            <person name="Kriszt B."/>
            <person name="Cserhati M."/>
        </authorList>
    </citation>
    <scope>NUCLEOTIDE SEQUENCE [LARGE SCALE GENOMIC DNA]</scope>
    <source>
        <strain evidence="1 2">JCM 18446</strain>
    </source>
</reference>
<gene>
    <name evidence="1" type="ORF">ACE5LO_10175</name>
</gene>
<dbReference type="EMBL" id="JBHIRY010000007">
    <property type="protein sequence ID" value="MFB5760759.1"/>
    <property type="molecule type" value="Genomic_DNA"/>
</dbReference>
<dbReference type="RefSeq" id="WP_375519908.1">
    <property type="nucleotide sequence ID" value="NZ_JBHIRY010000007.1"/>
</dbReference>
<proteinExistence type="predicted"/>